<dbReference type="AlphaFoldDB" id="A0A3R7XGS9"/>
<protein>
    <submittedName>
        <fullName evidence="2">Iron-sulfur cluster assembly accessory protein</fullName>
    </submittedName>
</protein>
<dbReference type="Gene3D" id="2.60.300.12">
    <property type="entry name" value="HesB-like domain"/>
    <property type="match status" value="1"/>
</dbReference>
<dbReference type="Pfam" id="PF01521">
    <property type="entry name" value="Fe-S_biosyn"/>
    <property type="match status" value="1"/>
</dbReference>
<dbReference type="PANTHER" id="PTHR43011:SF1">
    <property type="entry name" value="IRON-SULFUR CLUSTER ASSEMBLY 2 HOMOLOG, MITOCHONDRIAL"/>
    <property type="match status" value="1"/>
</dbReference>
<feature type="domain" description="Core" evidence="1">
    <location>
        <begin position="2"/>
        <end position="101"/>
    </location>
</feature>
<dbReference type="GO" id="GO:0051537">
    <property type="term" value="F:2 iron, 2 sulfur cluster binding"/>
    <property type="evidence" value="ECO:0007669"/>
    <property type="project" value="TreeGrafter"/>
</dbReference>
<dbReference type="GO" id="GO:0016226">
    <property type="term" value="P:iron-sulfur cluster assembly"/>
    <property type="evidence" value="ECO:0007669"/>
    <property type="project" value="InterPro"/>
</dbReference>
<comment type="caution">
    <text evidence="2">The sequence shown here is derived from an EMBL/GenBank/DDBJ whole genome shotgun (WGS) entry which is preliminary data.</text>
</comment>
<accession>A0A3R7XGS9</accession>
<gene>
    <name evidence="2" type="ORF">D5R95_06595</name>
</gene>
<dbReference type="GO" id="GO:0005506">
    <property type="term" value="F:iron ion binding"/>
    <property type="evidence" value="ECO:0007669"/>
    <property type="project" value="TreeGrafter"/>
</dbReference>
<name>A0A3R7XGS9_9EURY</name>
<evidence type="ECO:0000259" key="1">
    <source>
        <dbReference type="Pfam" id="PF01521"/>
    </source>
</evidence>
<dbReference type="RefSeq" id="WP_259135225.1">
    <property type="nucleotide sequence ID" value="NZ_JANUCS010000012.1"/>
</dbReference>
<dbReference type="Proteomes" id="UP000284763">
    <property type="component" value="Unassembled WGS sequence"/>
</dbReference>
<dbReference type="EMBL" id="QZAB01000418">
    <property type="protein sequence ID" value="RQD82954.1"/>
    <property type="molecule type" value="Genomic_DNA"/>
</dbReference>
<dbReference type="PANTHER" id="PTHR43011">
    <property type="entry name" value="IRON-SULFUR CLUSTER ASSEMBLY 2 HOMOLOG, MITOCHONDRIAL"/>
    <property type="match status" value="1"/>
</dbReference>
<reference evidence="2 3" key="1">
    <citation type="submission" date="2018-08" db="EMBL/GenBank/DDBJ databases">
        <title>The metabolism and importance of syntrophic acetate oxidation coupled to methane or sulfide production in haloalkaline environments.</title>
        <authorList>
            <person name="Timmers P.H.A."/>
            <person name="Vavourakis C.D."/>
            <person name="Sorokin D.Y."/>
            <person name="Sinninghe Damste J.S."/>
            <person name="Muyzer G."/>
            <person name="Stams A.J.M."/>
            <person name="Plugge C.M."/>
        </authorList>
    </citation>
    <scope>NUCLEOTIDE SEQUENCE [LARGE SCALE GENOMIC DNA]</scope>
    <source>
        <strain evidence="2">MSAO_Arc3</strain>
    </source>
</reference>
<dbReference type="SUPFAM" id="SSF89360">
    <property type="entry name" value="HesB-like domain"/>
    <property type="match status" value="1"/>
</dbReference>
<organism evidence="2 3">
    <name type="scientific">Methanosalsum natronophilum</name>
    <dbReference type="NCBI Taxonomy" id="768733"/>
    <lineage>
        <taxon>Archaea</taxon>
        <taxon>Methanobacteriati</taxon>
        <taxon>Methanobacteriota</taxon>
        <taxon>Stenosarchaea group</taxon>
        <taxon>Methanomicrobia</taxon>
        <taxon>Methanosarcinales</taxon>
        <taxon>Methanosarcinaceae</taxon>
        <taxon>Methanosalsum</taxon>
    </lineage>
</organism>
<evidence type="ECO:0000313" key="2">
    <source>
        <dbReference type="EMBL" id="RQD82954.1"/>
    </source>
</evidence>
<dbReference type="NCBIfam" id="TIGR00049">
    <property type="entry name" value="iron-sulfur cluster assembly accessory protein"/>
    <property type="match status" value="1"/>
</dbReference>
<dbReference type="InterPro" id="IPR000361">
    <property type="entry name" value="ATAP_core_dom"/>
</dbReference>
<dbReference type="InterPro" id="IPR016092">
    <property type="entry name" value="ATAP"/>
</dbReference>
<dbReference type="GO" id="GO:0051539">
    <property type="term" value="F:4 iron, 4 sulfur cluster binding"/>
    <property type="evidence" value="ECO:0007669"/>
    <property type="project" value="TreeGrafter"/>
</dbReference>
<dbReference type="InterPro" id="IPR035903">
    <property type="entry name" value="HesB-like_dom_sf"/>
</dbReference>
<sequence>MIEITDAAADELRSIIEKEEKDSHSLRIFVAGMGCSGIQYGLALDDDIKDEDVTIESKDIKIVMDREIVGGLTEATIDFIDTPQGKGFVIDNPKAASECGTGCQGCE</sequence>
<proteinExistence type="predicted"/>
<evidence type="ECO:0000313" key="3">
    <source>
        <dbReference type="Proteomes" id="UP000284763"/>
    </source>
</evidence>